<accession>A0A9P3LIU2</accession>
<evidence type="ECO:0000313" key="2">
    <source>
        <dbReference type="Proteomes" id="UP000703269"/>
    </source>
</evidence>
<proteinExistence type="predicted"/>
<dbReference type="EMBL" id="BPQB01000050">
    <property type="protein sequence ID" value="GJE95532.1"/>
    <property type="molecule type" value="Genomic_DNA"/>
</dbReference>
<dbReference type="Proteomes" id="UP000703269">
    <property type="component" value="Unassembled WGS sequence"/>
</dbReference>
<dbReference type="AlphaFoldDB" id="A0A9P3LIU2"/>
<name>A0A9P3LIU2_9APHY</name>
<protein>
    <submittedName>
        <fullName evidence="1">Uncharacterized protein</fullName>
    </submittedName>
</protein>
<gene>
    <name evidence="1" type="ORF">PsYK624_117170</name>
</gene>
<organism evidence="1 2">
    <name type="scientific">Phanerochaete sordida</name>
    <dbReference type="NCBI Taxonomy" id="48140"/>
    <lineage>
        <taxon>Eukaryota</taxon>
        <taxon>Fungi</taxon>
        <taxon>Dikarya</taxon>
        <taxon>Basidiomycota</taxon>
        <taxon>Agaricomycotina</taxon>
        <taxon>Agaricomycetes</taxon>
        <taxon>Polyporales</taxon>
        <taxon>Phanerochaetaceae</taxon>
        <taxon>Phanerochaete</taxon>
    </lineage>
</organism>
<sequence length="192" mass="21226">MGLSTDKYLRVVHAVTFGDFDEIVDQAAFAYGPATIEVGYYVHSVPTSKSPRVRRINIDLLDGFSDLQVDFDAFEAALLDLDEVPVVHVHCVSPITDFKHLLDAVLHGKVFQRLHGAAKLRLQQGLTSTTMDAVMSTPAEYSVDGSAVVLSPLERVDYLALLALDKPVHEKETFLRNTLRSHQSLPQPENPS</sequence>
<keyword evidence="2" id="KW-1185">Reference proteome</keyword>
<comment type="caution">
    <text evidence="1">The sequence shown here is derived from an EMBL/GenBank/DDBJ whole genome shotgun (WGS) entry which is preliminary data.</text>
</comment>
<evidence type="ECO:0000313" key="1">
    <source>
        <dbReference type="EMBL" id="GJE95532.1"/>
    </source>
</evidence>
<reference evidence="1 2" key="1">
    <citation type="submission" date="2021-08" db="EMBL/GenBank/DDBJ databases">
        <title>Draft Genome Sequence of Phanerochaete sordida strain YK-624.</title>
        <authorList>
            <person name="Mori T."/>
            <person name="Dohra H."/>
            <person name="Suzuki T."/>
            <person name="Kawagishi H."/>
            <person name="Hirai H."/>
        </authorList>
    </citation>
    <scope>NUCLEOTIDE SEQUENCE [LARGE SCALE GENOMIC DNA]</scope>
    <source>
        <strain evidence="1 2">YK-624</strain>
    </source>
</reference>